<evidence type="ECO:0000256" key="2">
    <source>
        <dbReference type="SAM" id="SignalP"/>
    </source>
</evidence>
<comment type="caution">
    <text evidence="4">The sequence shown here is derived from an EMBL/GenBank/DDBJ whole genome shotgun (WGS) entry which is preliminary data.</text>
</comment>
<feature type="chain" id="PRO_5042157427" evidence="2">
    <location>
        <begin position="21"/>
        <end position="196"/>
    </location>
</feature>
<protein>
    <submittedName>
        <fullName evidence="4">VPLPA-CTERM sorting domain-containing protein</fullName>
    </submittedName>
</protein>
<dbReference type="AlphaFoldDB" id="A0AAE5BY38"/>
<keyword evidence="1" id="KW-0812">Transmembrane</keyword>
<evidence type="ECO:0000259" key="3">
    <source>
        <dbReference type="Pfam" id="PF04862"/>
    </source>
</evidence>
<dbReference type="InterPro" id="IPR022472">
    <property type="entry name" value="VPLPA-CTERM"/>
</dbReference>
<evidence type="ECO:0000313" key="5">
    <source>
        <dbReference type="Proteomes" id="UP001193501"/>
    </source>
</evidence>
<keyword evidence="1" id="KW-1133">Transmembrane helix</keyword>
<keyword evidence="2" id="KW-0732">Signal</keyword>
<name>A0AAE5BY38_9RHOB</name>
<keyword evidence="1" id="KW-0472">Membrane</keyword>
<dbReference type="Pfam" id="PF04862">
    <property type="entry name" value="DUF642"/>
    <property type="match status" value="1"/>
</dbReference>
<feature type="signal peptide" evidence="2">
    <location>
        <begin position="1"/>
        <end position="20"/>
    </location>
</feature>
<feature type="transmembrane region" description="Helical" evidence="1">
    <location>
        <begin position="172"/>
        <end position="191"/>
    </location>
</feature>
<evidence type="ECO:0000313" key="4">
    <source>
        <dbReference type="EMBL" id="NBZ89973.1"/>
    </source>
</evidence>
<organism evidence="4 5">
    <name type="scientific">Stagnihabitans tardus</name>
    <dbReference type="NCBI Taxonomy" id="2699202"/>
    <lineage>
        <taxon>Bacteria</taxon>
        <taxon>Pseudomonadati</taxon>
        <taxon>Pseudomonadota</taxon>
        <taxon>Alphaproteobacteria</taxon>
        <taxon>Rhodobacterales</taxon>
        <taxon>Paracoccaceae</taxon>
        <taxon>Stagnihabitans</taxon>
    </lineage>
</organism>
<dbReference type="NCBIfam" id="TIGR03370">
    <property type="entry name" value="VPLPA-CTERM"/>
    <property type="match status" value="1"/>
</dbReference>
<evidence type="ECO:0000256" key="1">
    <source>
        <dbReference type="SAM" id="Phobius"/>
    </source>
</evidence>
<dbReference type="Proteomes" id="UP001193501">
    <property type="component" value="Unassembled WGS sequence"/>
</dbReference>
<feature type="domain" description="DUF642" evidence="3">
    <location>
        <begin position="38"/>
        <end position="167"/>
    </location>
</feature>
<gene>
    <name evidence="4" type="ORF">GV832_20515</name>
</gene>
<accession>A0AAE5BY38</accession>
<dbReference type="InterPro" id="IPR006946">
    <property type="entry name" value="DGR2-like_dom"/>
</dbReference>
<sequence>MMKSIGLGLVLALSAVSAQAATIFFDNFDANNYALETTPSGWTLNSGSVDIVGDGNYAWYGAGNYIDMNGINPGSISHSITGLVIGQMYALSFDVGFNNGSGSNEQLSFSIGSLAGSHGAPIQSTASTFLHLTYSFIAGAATETLTFADTGPTTGDMGGPVLDNVMVSTTPVPLPAGGLLLLTGLGGIFALRRRKA</sequence>
<proteinExistence type="predicted"/>
<dbReference type="NCBIfam" id="TIGR01167">
    <property type="entry name" value="LPXTG_anchor"/>
    <property type="match status" value="1"/>
</dbReference>
<reference evidence="4" key="1">
    <citation type="submission" date="2020-01" db="EMBL/GenBank/DDBJ databases">
        <authorList>
            <person name="Chen W.-M."/>
        </authorList>
    </citation>
    <scope>NUCLEOTIDE SEQUENCE</scope>
    <source>
        <strain evidence="4">CYK-10</strain>
    </source>
</reference>
<dbReference type="EMBL" id="JAABNR010000042">
    <property type="protein sequence ID" value="NBZ89973.1"/>
    <property type="molecule type" value="Genomic_DNA"/>
</dbReference>
<keyword evidence="5" id="KW-1185">Reference proteome</keyword>